<evidence type="ECO:0000313" key="3">
    <source>
        <dbReference type="Proteomes" id="UP000312594"/>
    </source>
</evidence>
<feature type="region of interest" description="Disordered" evidence="1">
    <location>
        <begin position="57"/>
        <end position="78"/>
    </location>
</feature>
<protein>
    <submittedName>
        <fullName evidence="2">Uncharacterized protein</fullName>
    </submittedName>
</protein>
<gene>
    <name evidence="2" type="ORF">FIC87_12605</name>
</gene>
<comment type="caution">
    <text evidence="2">The sequence shown here is derived from an EMBL/GenBank/DDBJ whole genome shotgun (WGS) entry which is preliminary data.</text>
</comment>
<accession>A0A5C5BRU9</accession>
<feature type="compositionally biased region" description="Basic and acidic residues" evidence="1">
    <location>
        <begin position="67"/>
        <end position="78"/>
    </location>
</feature>
<dbReference type="Proteomes" id="UP000312594">
    <property type="component" value="Unassembled WGS sequence"/>
</dbReference>
<reference evidence="2 3" key="1">
    <citation type="journal article" date="2005" name="Appl. Environ. Microbiol.">
        <title>Intestinal bacterial communities that produce active estrogen-like compounds enterodiol and enterolactone in humans.</title>
        <authorList>
            <person name="Clavel T."/>
            <person name="Henderson G."/>
            <person name="Alpert C.A."/>
            <person name="Philippe C."/>
            <person name="Rigottier-Gois L."/>
            <person name="Dore J."/>
            <person name="Blaut M."/>
        </authorList>
    </citation>
    <scope>NUCLEOTIDE SEQUENCE [LARGE SCALE GENOMIC DNA]</scope>
    <source>
        <strain evidence="2 3">SECO-MT75m2</strain>
    </source>
</reference>
<organism evidence="2 3">
    <name type="scientific">Eggerthella lenta</name>
    <name type="common">Eubacterium lentum</name>
    <dbReference type="NCBI Taxonomy" id="84112"/>
    <lineage>
        <taxon>Bacteria</taxon>
        <taxon>Bacillati</taxon>
        <taxon>Actinomycetota</taxon>
        <taxon>Coriobacteriia</taxon>
        <taxon>Eggerthellales</taxon>
        <taxon>Eggerthellaceae</taxon>
        <taxon>Eggerthella</taxon>
    </lineage>
</organism>
<evidence type="ECO:0000256" key="1">
    <source>
        <dbReference type="SAM" id="MobiDB-lite"/>
    </source>
</evidence>
<dbReference type="EMBL" id="VEVP01000036">
    <property type="protein sequence ID" value="TNU89034.1"/>
    <property type="molecule type" value="Genomic_DNA"/>
</dbReference>
<evidence type="ECO:0000313" key="2">
    <source>
        <dbReference type="EMBL" id="TNU89034.1"/>
    </source>
</evidence>
<sequence>MTTLSDAVATNDRRETLIALRNSIAKTIDDCESGRDIAALSKRLMEVIAEIDALPDPAAEANPLQAEQERARRLDRDG</sequence>
<name>A0A5C5BRU9_EGGLN</name>
<proteinExistence type="predicted"/>
<dbReference type="AlphaFoldDB" id="A0A5C5BRU9"/>
<dbReference type="RefSeq" id="WP_139912975.1">
    <property type="nucleotide sequence ID" value="NZ_VEVP01000036.1"/>
</dbReference>